<evidence type="ECO:0000256" key="8">
    <source>
        <dbReference type="ARBA" id="ARBA00022679"/>
    </source>
</evidence>
<dbReference type="GO" id="GO:0003882">
    <property type="term" value="F:CDP-diacylglycerol-serine O-phosphatidyltransferase activity"/>
    <property type="evidence" value="ECO:0007669"/>
    <property type="project" value="UniProtKB-EC"/>
</dbReference>
<evidence type="ECO:0000256" key="7">
    <source>
        <dbReference type="ARBA" id="ARBA00022516"/>
    </source>
</evidence>
<evidence type="ECO:0000256" key="12">
    <source>
        <dbReference type="ARBA" id="ARBA00023098"/>
    </source>
</evidence>
<proteinExistence type="inferred from homology"/>
<keyword evidence="14" id="KW-0594">Phospholipid biosynthesis</keyword>
<keyword evidence="8 18" id="KW-0808">Transferase</keyword>
<evidence type="ECO:0000256" key="3">
    <source>
        <dbReference type="ARBA" id="ARBA00005189"/>
    </source>
</evidence>
<comment type="subcellular location">
    <subcellularLocation>
        <location evidence="2">Endoplasmic reticulum membrane</location>
        <topology evidence="2">Multi-pass membrane protein</topology>
    </subcellularLocation>
</comment>
<accession>A0A4V6TAT7</accession>
<dbReference type="GO" id="GO:0006659">
    <property type="term" value="P:phosphatidylserine biosynthetic process"/>
    <property type="evidence" value="ECO:0007669"/>
    <property type="project" value="UniProtKB-ARBA"/>
</dbReference>
<dbReference type="InterPro" id="IPR048254">
    <property type="entry name" value="CDP_ALCOHOL_P_TRANSF_CS"/>
</dbReference>
<keyword evidence="15" id="KW-1208">Phospholipid metabolism</keyword>
<dbReference type="PANTHER" id="PTHR14269:SF61">
    <property type="entry name" value="CDP-DIACYLGLYCEROL--SERINE O-PHOSPHATIDYLTRANSFERASE"/>
    <property type="match status" value="1"/>
</dbReference>
<dbReference type="GO" id="GO:0005789">
    <property type="term" value="C:endoplasmic reticulum membrane"/>
    <property type="evidence" value="ECO:0007669"/>
    <property type="project" value="UniProtKB-SubCell"/>
</dbReference>
<evidence type="ECO:0000256" key="6">
    <source>
        <dbReference type="ARBA" id="ARBA00017171"/>
    </source>
</evidence>
<dbReference type="FunFam" id="1.20.120.1760:FF:000022">
    <property type="entry name" value="CDP-diacylglycerol--serine O-phosphatidyltransferase"/>
    <property type="match status" value="1"/>
</dbReference>
<gene>
    <name evidence="20" type="ORF">D6D15_08724</name>
</gene>
<evidence type="ECO:0000256" key="16">
    <source>
        <dbReference type="ARBA" id="ARBA00032361"/>
    </source>
</evidence>
<evidence type="ECO:0000256" key="18">
    <source>
        <dbReference type="RuleBase" id="RU003750"/>
    </source>
</evidence>
<evidence type="ECO:0000256" key="10">
    <source>
        <dbReference type="ARBA" id="ARBA00022824"/>
    </source>
</evidence>
<keyword evidence="7" id="KW-0444">Lipid biosynthesis</keyword>
<keyword evidence="11 19" id="KW-1133">Transmembrane helix</keyword>
<sequence length="322" mass="35582">MRLSHATNWRHKVAVKSCPVAELVVPFVGLNDVSLQSQTPASKPAFPFVHRKEPLSFLLFVILLAPSTLEFDTHSRNTNTQFIMSRRVNASTDAAKEVTASPPMDKQKRLLEESDPGHFSMIRAMHLADLITLLNGFCGINSVMSSLRYCMGNPNDFGNLWAALAFMPFGLFFDFMDGKVARWRKKSSLMGQELDSLADLISFCVSPAVASVAIGMRTPLDHFLLTSFALCGLLRLARFNITTDSVPKDANGKAKYFEGLPTPTSLGIVSLISFWVSKGWIHDQLPFGVFAEGSIFEFHPAALIFVAHGCLMISKTFHVPKP</sequence>
<dbReference type="InterPro" id="IPR050324">
    <property type="entry name" value="CDP-alcohol_PTase-I"/>
</dbReference>
<evidence type="ECO:0000256" key="14">
    <source>
        <dbReference type="ARBA" id="ARBA00023209"/>
    </source>
</evidence>
<evidence type="ECO:0000256" key="2">
    <source>
        <dbReference type="ARBA" id="ARBA00004477"/>
    </source>
</evidence>
<dbReference type="InterPro" id="IPR000462">
    <property type="entry name" value="CDP-OH_P_trans"/>
</dbReference>
<dbReference type="Pfam" id="PF01066">
    <property type="entry name" value="CDP-OH_P_transf"/>
    <property type="match status" value="1"/>
</dbReference>
<evidence type="ECO:0000256" key="11">
    <source>
        <dbReference type="ARBA" id="ARBA00022989"/>
    </source>
</evidence>
<evidence type="ECO:0000256" key="4">
    <source>
        <dbReference type="ARBA" id="ARBA00010441"/>
    </source>
</evidence>
<evidence type="ECO:0000256" key="13">
    <source>
        <dbReference type="ARBA" id="ARBA00023136"/>
    </source>
</evidence>
<comment type="pathway">
    <text evidence="3">Lipid metabolism.</text>
</comment>
<dbReference type="PANTHER" id="PTHR14269">
    <property type="entry name" value="CDP-DIACYLGLYCEROL--GLYCEROL-3-PHOSPHATE 3-PHOSPHATIDYLTRANSFERASE-RELATED"/>
    <property type="match status" value="1"/>
</dbReference>
<comment type="catalytic activity">
    <reaction evidence="1">
        <text>a CDP-1,2-diacyl-sn-glycerol + L-serine = a 1,2-diacyl-sn-glycero-3-phospho-L-serine + CMP + H(+)</text>
        <dbReference type="Rhea" id="RHEA:16913"/>
        <dbReference type="ChEBI" id="CHEBI:15378"/>
        <dbReference type="ChEBI" id="CHEBI:33384"/>
        <dbReference type="ChEBI" id="CHEBI:57262"/>
        <dbReference type="ChEBI" id="CHEBI:58332"/>
        <dbReference type="ChEBI" id="CHEBI:60377"/>
        <dbReference type="EC" id="2.7.8.8"/>
    </reaction>
</comment>
<reference evidence="20 21" key="1">
    <citation type="submission" date="2018-10" db="EMBL/GenBank/DDBJ databases">
        <title>Fifty Aureobasidium pullulans genomes reveal a recombining polyextremotolerant generalist.</title>
        <authorList>
            <person name="Gostincar C."/>
            <person name="Turk M."/>
            <person name="Zajc J."/>
            <person name="Gunde-Cimerman N."/>
        </authorList>
    </citation>
    <scope>NUCLEOTIDE SEQUENCE [LARGE SCALE GENOMIC DNA]</scope>
    <source>
        <strain evidence="20 21">EXF-10507</strain>
    </source>
</reference>
<evidence type="ECO:0000313" key="20">
    <source>
        <dbReference type="EMBL" id="THW84607.1"/>
    </source>
</evidence>
<dbReference type="Gene3D" id="1.20.120.1760">
    <property type="match status" value="1"/>
</dbReference>
<feature type="transmembrane region" description="Helical" evidence="19">
    <location>
        <begin position="159"/>
        <end position="176"/>
    </location>
</feature>
<protein>
    <recommendedName>
        <fullName evidence="6">CDP-diacylglycerol--serine O-phosphatidyltransferase</fullName>
        <ecNumber evidence="5">2.7.8.8</ecNumber>
    </recommendedName>
    <alternativeName>
        <fullName evidence="16">Phosphatidylserine synthase</fullName>
    </alternativeName>
</protein>
<comment type="caution">
    <text evidence="20">The sequence shown here is derived from an EMBL/GenBank/DDBJ whole genome shotgun (WGS) entry which is preliminary data.</text>
</comment>
<evidence type="ECO:0000256" key="17">
    <source>
        <dbReference type="ARBA" id="ARBA00060701"/>
    </source>
</evidence>
<organism evidence="20 21">
    <name type="scientific">Aureobasidium pullulans</name>
    <name type="common">Black yeast</name>
    <name type="synonym">Pullularia pullulans</name>
    <dbReference type="NCBI Taxonomy" id="5580"/>
    <lineage>
        <taxon>Eukaryota</taxon>
        <taxon>Fungi</taxon>
        <taxon>Dikarya</taxon>
        <taxon>Ascomycota</taxon>
        <taxon>Pezizomycotina</taxon>
        <taxon>Dothideomycetes</taxon>
        <taxon>Dothideomycetidae</taxon>
        <taxon>Dothideales</taxon>
        <taxon>Saccotheciaceae</taxon>
        <taxon>Aureobasidium</taxon>
    </lineage>
</organism>
<keyword evidence="12" id="KW-0443">Lipid metabolism</keyword>
<keyword evidence="13 19" id="KW-0472">Membrane</keyword>
<evidence type="ECO:0000256" key="5">
    <source>
        <dbReference type="ARBA" id="ARBA00013174"/>
    </source>
</evidence>
<dbReference type="EC" id="2.7.8.8" evidence="5"/>
<dbReference type="NCBIfam" id="TIGR00473">
    <property type="entry name" value="pssA"/>
    <property type="match status" value="1"/>
</dbReference>
<evidence type="ECO:0000256" key="19">
    <source>
        <dbReference type="SAM" id="Phobius"/>
    </source>
</evidence>
<evidence type="ECO:0000256" key="15">
    <source>
        <dbReference type="ARBA" id="ARBA00023264"/>
    </source>
</evidence>
<name>A0A4V6TAT7_AURPU</name>
<dbReference type="InterPro" id="IPR043130">
    <property type="entry name" value="CDP-OH_PTrfase_TM_dom"/>
</dbReference>
<evidence type="ECO:0000256" key="1">
    <source>
        <dbReference type="ARBA" id="ARBA00000287"/>
    </source>
</evidence>
<dbReference type="EMBL" id="QZAR01000216">
    <property type="protein sequence ID" value="THW84607.1"/>
    <property type="molecule type" value="Genomic_DNA"/>
</dbReference>
<keyword evidence="10" id="KW-0256">Endoplasmic reticulum</keyword>
<dbReference type="Proteomes" id="UP000304928">
    <property type="component" value="Unassembled WGS sequence"/>
</dbReference>
<dbReference type="AlphaFoldDB" id="A0A4V6TAT7"/>
<comment type="pathway">
    <text evidence="17">Phospholipid metabolism; phosphatidylethanolamine biosynthesis; phosphatidylethanolamine from CDP-diacylglycerol: step 1/2.</text>
</comment>
<comment type="similarity">
    <text evidence="4 18">Belongs to the CDP-alcohol phosphatidyltransferase class-I family.</text>
</comment>
<keyword evidence="9 19" id="KW-0812">Transmembrane</keyword>
<dbReference type="InterPro" id="IPR004533">
    <property type="entry name" value="CDP-diaglyc--ser_O-PTrfase"/>
</dbReference>
<evidence type="ECO:0000313" key="21">
    <source>
        <dbReference type="Proteomes" id="UP000304928"/>
    </source>
</evidence>
<dbReference type="PROSITE" id="PS00379">
    <property type="entry name" value="CDP_ALCOHOL_P_TRANSF"/>
    <property type="match status" value="1"/>
</dbReference>
<evidence type="ECO:0000256" key="9">
    <source>
        <dbReference type="ARBA" id="ARBA00022692"/>
    </source>
</evidence>